<reference evidence="2 3" key="1">
    <citation type="submission" date="2014-03" db="EMBL/GenBank/DDBJ databases">
        <title>Draft genome of the hookworm Oesophagostomum dentatum.</title>
        <authorList>
            <person name="Mitreva M."/>
        </authorList>
    </citation>
    <scope>NUCLEOTIDE SEQUENCE [LARGE SCALE GENOMIC DNA]</scope>
    <source>
        <strain evidence="2 3">OD-Hann</strain>
    </source>
</reference>
<organism evidence="2 3">
    <name type="scientific">Oesophagostomum dentatum</name>
    <name type="common">Nodular worm</name>
    <dbReference type="NCBI Taxonomy" id="61180"/>
    <lineage>
        <taxon>Eukaryota</taxon>
        <taxon>Metazoa</taxon>
        <taxon>Ecdysozoa</taxon>
        <taxon>Nematoda</taxon>
        <taxon>Chromadorea</taxon>
        <taxon>Rhabditida</taxon>
        <taxon>Rhabditina</taxon>
        <taxon>Rhabditomorpha</taxon>
        <taxon>Strongyloidea</taxon>
        <taxon>Strongylidae</taxon>
        <taxon>Oesophagostomum</taxon>
    </lineage>
</organism>
<dbReference type="Proteomes" id="UP000053660">
    <property type="component" value="Unassembled WGS sequence"/>
</dbReference>
<proteinExistence type="predicted"/>
<keyword evidence="1" id="KW-1133">Transmembrane helix</keyword>
<dbReference type="EMBL" id="KN550018">
    <property type="protein sequence ID" value="KHJ95281.1"/>
    <property type="molecule type" value="Genomic_DNA"/>
</dbReference>
<keyword evidence="1" id="KW-0472">Membrane</keyword>
<accession>A0A0B1TGQ4</accession>
<evidence type="ECO:0000313" key="3">
    <source>
        <dbReference type="Proteomes" id="UP000053660"/>
    </source>
</evidence>
<sequence>MPANNRIFPRCLQRPVHLVVIFFLFHLYLLYIIVFAAIKSLHLRAKSGCSGVIPRVPNFAAWKEKVHIFVHNLDLHLPLALHRHSGNVSRMAILRFLGDKFATADKYQTTSNYLMLENLQNLVTSSESCLSTKSKSTISLSFENVSHPLL</sequence>
<protein>
    <submittedName>
        <fullName evidence="2">Uncharacterized protein</fullName>
    </submittedName>
</protein>
<keyword evidence="3" id="KW-1185">Reference proteome</keyword>
<name>A0A0B1TGQ4_OESDE</name>
<dbReference type="AlphaFoldDB" id="A0A0B1TGQ4"/>
<feature type="transmembrane region" description="Helical" evidence="1">
    <location>
        <begin position="16"/>
        <end position="38"/>
    </location>
</feature>
<keyword evidence="1" id="KW-0812">Transmembrane</keyword>
<evidence type="ECO:0000256" key="1">
    <source>
        <dbReference type="SAM" id="Phobius"/>
    </source>
</evidence>
<gene>
    <name evidence="2" type="ORF">OESDEN_04777</name>
</gene>
<evidence type="ECO:0000313" key="2">
    <source>
        <dbReference type="EMBL" id="KHJ95281.1"/>
    </source>
</evidence>